<name>A0A5M3Q0M1_9GAMM</name>
<dbReference type="Proteomes" id="UP000387223">
    <property type="component" value="Unassembled WGS sequence"/>
</dbReference>
<accession>A0A5M3Q0M1</accession>
<dbReference type="EMBL" id="BGZI01000015">
    <property type="protein sequence ID" value="GBO88640.1"/>
    <property type="molecule type" value="Genomic_DNA"/>
</dbReference>
<protein>
    <submittedName>
        <fullName evidence="1">Uncharacterized protein</fullName>
    </submittedName>
</protein>
<comment type="caution">
    <text evidence="1">The sequence shown here is derived from an EMBL/GenBank/DDBJ whole genome shotgun (WGS) entry which is preliminary data.</text>
</comment>
<sequence length="130" mass="14600">MSNEVAVVRFDNGDVFYTAYHGTSSAINYVLVSSEKEVIDDPFPDPEWDAWESKPEPKESLDEFYRRFNEATYSDEESVEVYTPYAGGIHWIAKASRAAMRITGGFSDESSQDGCPDWAIGLIESNGLRL</sequence>
<evidence type="ECO:0000313" key="2">
    <source>
        <dbReference type="Proteomes" id="UP000387223"/>
    </source>
</evidence>
<reference evidence="1 2" key="1">
    <citation type="journal article" date="2019" name="J. Gen. Appl. Microbiol.">
        <title>Aerobic degradation of cis-dichloroethene by the marine bacterium Marinobacter salsuginis strain 5N-3.</title>
        <authorList>
            <person name="Inoue Y."/>
            <person name="Fukunaga Y."/>
            <person name="Katsumata H."/>
            <person name="Ohji S."/>
            <person name="Hosoyama A."/>
            <person name="Mori K."/>
            <person name="Ando K."/>
        </authorList>
    </citation>
    <scope>NUCLEOTIDE SEQUENCE [LARGE SCALE GENOMIC DNA]</scope>
    <source>
        <strain evidence="1 2">NBRC 109114</strain>
    </source>
</reference>
<proteinExistence type="predicted"/>
<gene>
    <name evidence="1" type="ORF">MSSD14B_23080</name>
</gene>
<dbReference type="RefSeq" id="WP_136630271.1">
    <property type="nucleotide sequence ID" value="NZ_BGZI01000015.1"/>
</dbReference>
<organism evidence="1 2">
    <name type="scientific">Marinobacter salsuginis</name>
    <dbReference type="NCBI Taxonomy" id="418719"/>
    <lineage>
        <taxon>Bacteria</taxon>
        <taxon>Pseudomonadati</taxon>
        <taxon>Pseudomonadota</taxon>
        <taxon>Gammaproteobacteria</taxon>
        <taxon>Pseudomonadales</taxon>
        <taxon>Marinobacteraceae</taxon>
        <taxon>Marinobacter</taxon>
    </lineage>
</organism>
<dbReference type="AlphaFoldDB" id="A0A5M3Q0M1"/>
<evidence type="ECO:0000313" key="1">
    <source>
        <dbReference type="EMBL" id="GBO88640.1"/>
    </source>
</evidence>